<sequence length="195" mass="22239">MNLPNLFNKIIAHPDLVEILTWPFDFEVIKPYAISEEPDLKVREVATVIAKDGTGGIFALWGEGQQVDNCPIVYIGSEGEAGMIAHNFHECISLTTQHPFWRDMLKYSGGGQLKEMYKALSLLEVELLEEEPDIEIMRERLISTLQLNIEMDLVEQLFYAVSSKIDLQLTTIDNQKFDSLFNSFTVNDNPLWKNS</sequence>
<dbReference type="RefSeq" id="WP_191142674.1">
    <property type="nucleotide sequence ID" value="NZ_JACXAH010000033.1"/>
</dbReference>
<evidence type="ECO:0000313" key="2">
    <source>
        <dbReference type="Proteomes" id="UP000661691"/>
    </source>
</evidence>
<protein>
    <submittedName>
        <fullName evidence="1">Uncharacterized protein</fullName>
    </submittedName>
</protein>
<accession>A0A926NCE2</accession>
<dbReference type="Proteomes" id="UP000661691">
    <property type="component" value="Unassembled WGS sequence"/>
</dbReference>
<proteinExistence type="predicted"/>
<dbReference type="AlphaFoldDB" id="A0A926NCE2"/>
<keyword evidence="2" id="KW-1185">Reference proteome</keyword>
<organism evidence="1 2">
    <name type="scientific">Polycladospora coralii</name>
    <dbReference type="NCBI Taxonomy" id="2771432"/>
    <lineage>
        <taxon>Bacteria</taxon>
        <taxon>Bacillati</taxon>
        <taxon>Bacillota</taxon>
        <taxon>Bacilli</taxon>
        <taxon>Bacillales</taxon>
        <taxon>Thermoactinomycetaceae</taxon>
        <taxon>Polycladospora</taxon>
    </lineage>
</organism>
<evidence type="ECO:0000313" key="1">
    <source>
        <dbReference type="EMBL" id="MBD1373677.1"/>
    </source>
</evidence>
<reference evidence="1" key="1">
    <citation type="submission" date="2020-09" db="EMBL/GenBank/DDBJ databases">
        <title>A novel bacterium of genus Hazenella, isolated from South China Sea.</title>
        <authorList>
            <person name="Huang H."/>
            <person name="Mo K."/>
            <person name="Hu Y."/>
        </authorList>
    </citation>
    <scope>NUCLEOTIDE SEQUENCE</scope>
    <source>
        <strain evidence="1">IB182357</strain>
    </source>
</reference>
<dbReference type="EMBL" id="JACXAH010000033">
    <property type="protein sequence ID" value="MBD1373677.1"/>
    <property type="molecule type" value="Genomic_DNA"/>
</dbReference>
<gene>
    <name evidence="1" type="ORF">IC620_15120</name>
</gene>
<name>A0A926NCE2_9BACL</name>
<comment type="caution">
    <text evidence="1">The sequence shown here is derived from an EMBL/GenBank/DDBJ whole genome shotgun (WGS) entry which is preliminary data.</text>
</comment>